<gene>
    <name evidence="3" type="ORF">B0293_38100</name>
    <name evidence="2" type="ORF">C791_3708</name>
</gene>
<reference evidence="3 5" key="2">
    <citation type="submission" date="2017-02" db="EMBL/GenBank/DDBJ databases">
        <title>Amycolatopsis azurea DSM 43854 draft genome.</title>
        <authorList>
            <person name="Mayilraj S."/>
        </authorList>
    </citation>
    <scope>NUCLEOTIDE SEQUENCE [LARGE SCALE GENOMIC DNA]</scope>
    <source>
        <strain evidence="3 5">DSM 43854</strain>
    </source>
</reference>
<keyword evidence="2" id="KW-0560">Oxidoreductase</keyword>
<protein>
    <submittedName>
        <fullName evidence="2">Aromatic-ring-hydroxylating dioxygenase, beta subunit</fullName>
    </submittedName>
</protein>
<dbReference type="EMBL" id="MUXN01000028">
    <property type="protein sequence ID" value="OOC01409.1"/>
    <property type="molecule type" value="Genomic_DNA"/>
</dbReference>
<dbReference type="RefSeq" id="WP_005158448.1">
    <property type="nucleotide sequence ID" value="NZ_ANMG01000035.1"/>
</dbReference>
<dbReference type="OrthoDB" id="9130903at2"/>
<dbReference type="Proteomes" id="UP000014137">
    <property type="component" value="Unassembled WGS sequence"/>
</dbReference>
<evidence type="ECO:0000313" key="2">
    <source>
        <dbReference type="EMBL" id="EMD26160.1"/>
    </source>
</evidence>
<evidence type="ECO:0000259" key="1">
    <source>
        <dbReference type="Pfam" id="PF13577"/>
    </source>
</evidence>
<proteinExistence type="predicted"/>
<dbReference type="InterPro" id="IPR037401">
    <property type="entry name" value="SnoaL-like"/>
</dbReference>
<keyword evidence="2" id="KW-0223">Dioxygenase</keyword>
<name>M2Q2G4_9PSEU</name>
<dbReference type="Pfam" id="PF13577">
    <property type="entry name" value="SnoaL_4"/>
    <property type="match status" value="1"/>
</dbReference>
<dbReference type="InterPro" id="IPR032710">
    <property type="entry name" value="NTF2-like_dom_sf"/>
</dbReference>
<dbReference type="AlphaFoldDB" id="M2Q2G4"/>
<sequence length="149" mass="16961">MPSTYSRTDLYAEVQQFYARQMQLLDGGAFEAYAETFTEDGEFRHTPGREPARTRAGISAELHEFHKRFDDDPVQRRHWFGMMNLEPQDDDTIRATVYALVVTTRPGGKPAIAPSCVVYDVLVWEDGELFNRSRRVEHDQLFGSAAAAS</sequence>
<dbReference type="Proteomes" id="UP000188551">
    <property type="component" value="Unassembled WGS sequence"/>
</dbReference>
<comment type="caution">
    <text evidence="2">The sequence shown here is derived from an EMBL/GenBank/DDBJ whole genome shotgun (WGS) entry which is preliminary data.</text>
</comment>
<dbReference type="EMBL" id="ANMG01000035">
    <property type="protein sequence ID" value="EMD26160.1"/>
    <property type="molecule type" value="Genomic_DNA"/>
</dbReference>
<evidence type="ECO:0000313" key="3">
    <source>
        <dbReference type="EMBL" id="OOC01409.1"/>
    </source>
</evidence>
<dbReference type="SUPFAM" id="SSF54427">
    <property type="entry name" value="NTF2-like"/>
    <property type="match status" value="1"/>
</dbReference>
<dbReference type="GO" id="GO:0051213">
    <property type="term" value="F:dioxygenase activity"/>
    <property type="evidence" value="ECO:0007669"/>
    <property type="project" value="UniProtKB-KW"/>
</dbReference>
<dbReference type="Gene3D" id="3.10.450.50">
    <property type="match status" value="1"/>
</dbReference>
<keyword evidence="5" id="KW-1185">Reference proteome</keyword>
<evidence type="ECO:0000313" key="5">
    <source>
        <dbReference type="Proteomes" id="UP000188551"/>
    </source>
</evidence>
<accession>M2Q2G4</accession>
<dbReference type="PATRIC" id="fig|1238180.3.peg.4040"/>
<reference evidence="2 4" key="1">
    <citation type="submission" date="2012-10" db="EMBL/GenBank/DDBJ databases">
        <title>Genome assembly of Amycolatopsis azurea DSM 43854.</title>
        <authorList>
            <person name="Khatri I."/>
            <person name="Kaur I."/>
            <person name="Subramanian S."/>
            <person name="Mayilraj S."/>
        </authorList>
    </citation>
    <scope>NUCLEOTIDE SEQUENCE [LARGE SCALE GENOMIC DNA]</scope>
    <source>
        <strain evidence="2 4">DSM 43854</strain>
    </source>
</reference>
<evidence type="ECO:0000313" key="4">
    <source>
        <dbReference type="Proteomes" id="UP000014137"/>
    </source>
</evidence>
<organism evidence="2 4">
    <name type="scientific">Amycolatopsis azurea DSM 43854</name>
    <dbReference type="NCBI Taxonomy" id="1238180"/>
    <lineage>
        <taxon>Bacteria</taxon>
        <taxon>Bacillati</taxon>
        <taxon>Actinomycetota</taxon>
        <taxon>Actinomycetes</taxon>
        <taxon>Pseudonocardiales</taxon>
        <taxon>Pseudonocardiaceae</taxon>
        <taxon>Amycolatopsis</taxon>
    </lineage>
</organism>
<feature type="domain" description="SnoaL-like" evidence="1">
    <location>
        <begin position="8"/>
        <end position="130"/>
    </location>
</feature>